<dbReference type="SUPFAM" id="SSF50685">
    <property type="entry name" value="Barwin-like endoglucanases"/>
    <property type="match status" value="1"/>
</dbReference>
<dbReference type="Gramene" id="Aco009171.1.mrna1">
    <property type="protein sequence ID" value="Aco009171.1.mrna1"/>
    <property type="gene ID" value="Aco009171.1.path1"/>
</dbReference>
<comment type="subcellular location">
    <subcellularLocation>
        <location evidence="1">Secreted</location>
    </subcellularLocation>
</comment>
<reference evidence="8" key="2">
    <citation type="submission" date="2025-08" db="UniProtKB">
        <authorList>
            <consortium name="RefSeq"/>
        </authorList>
    </citation>
    <scope>IDENTIFICATION</scope>
    <source>
        <tissue evidence="8">Leaf</tissue>
    </source>
</reference>
<dbReference type="AlphaFoldDB" id="A0A6P5H2T1"/>
<dbReference type="InterPro" id="IPR007117">
    <property type="entry name" value="Expansin_CBD"/>
</dbReference>
<reference evidence="7" key="1">
    <citation type="journal article" date="2015" name="Nat. Genet.">
        <title>The pineapple genome and the evolution of CAM photosynthesis.</title>
        <authorList>
            <person name="Ming R."/>
            <person name="VanBuren R."/>
            <person name="Wai C.M."/>
            <person name="Tang H."/>
            <person name="Schatz M.C."/>
            <person name="Bowers J.E."/>
            <person name="Lyons E."/>
            <person name="Wang M.L."/>
            <person name="Chen J."/>
            <person name="Biggers E."/>
            <person name="Zhang J."/>
            <person name="Huang L."/>
            <person name="Zhang L."/>
            <person name="Miao W."/>
            <person name="Zhang J."/>
            <person name="Ye Z."/>
            <person name="Miao C."/>
            <person name="Lin Z."/>
            <person name="Wang H."/>
            <person name="Zhou H."/>
            <person name="Yim W.C."/>
            <person name="Priest H.D."/>
            <person name="Zheng C."/>
            <person name="Woodhouse M."/>
            <person name="Edger P.P."/>
            <person name="Guyot R."/>
            <person name="Guo H.B."/>
            <person name="Guo H."/>
            <person name="Zheng G."/>
            <person name="Singh R."/>
            <person name="Sharma A."/>
            <person name="Min X."/>
            <person name="Zheng Y."/>
            <person name="Lee H."/>
            <person name="Gurtowski J."/>
            <person name="Sedlazeck F.J."/>
            <person name="Harkess A."/>
            <person name="McKain M.R."/>
            <person name="Liao Z."/>
            <person name="Fang J."/>
            <person name="Liu J."/>
            <person name="Zhang X."/>
            <person name="Zhang Q."/>
            <person name="Hu W."/>
            <person name="Qin Y."/>
            <person name="Wang K."/>
            <person name="Chen L.Y."/>
            <person name="Shirley N."/>
            <person name="Lin Y.R."/>
            <person name="Liu L.Y."/>
            <person name="Hernandez A.G."/>
            <person name="Wright C.L."/>
            <person name="Bulone V."/>
            <person name="Tuskan G.A."/>
            <person name="Heath K."/>
            <person name="Zee F."/>
            <person name="Moore P.H."/>
            <person name="Sunkar R."/>
            <person name="Leebens-Mack J.H."/>
            <person name="Mockler T."/>
            <person name="Bennetzen J.L."/>
            <person name="Freeling M."/>
            <person name="Sankoff D."/>
            <person name="Paterson A.H."/>
            <person name="Zhu X."/>
            <person name="Yang X."/>
            <person name="Smith J.A."/>
            <person name="Cushman J.C."/>
            <person name="Paull R.E."/>
            <person name="Yu Q."/>
        </authorList>
    </citation>
    <scope>NUCLEOTIDE SEQUENCE [LARGE SCALE GENOMIC DNA]</scope>
    <source>
        <strain evidence="7">cv. F153</strain>
    </source>
</reference>
<dbReference type="SUPFAM" id="SSF49590">
    <property type="entry name" value="PHL pollen allergen"/>
    <property type="match status" value="1"/>
</dbReference>
<name>A0A6P5H2T1_ANACO</name>
<dbReference type="InterPro" id="IPR036908">
    <property type="entry name" value="RlpA-like_sf"/>
</dbReference>
<dbReference type="Pfam" id="PF03330">
    <property type="entry name" value="DPBB_1"/>
    <property type="match status" value="1"/>
</dbReference>
<dbReference type="CDD" id="cd22276">
    <property type="entry name" value="DPBB_EXLA_N"/>
    <property type="match status" value="1"/>
</dbReference>
<evidence type="ECO:0000259" key="6">
    <source>
        <dbReference type="PROSITE" id="PS50843"/>
    </source>
</evidence>
<feature type="domain" description="Expansin-like CBD" evidence="6">
    <location>
        <begin position="164"/>
        <end position="247"/>
    </location>
</feature>
<feature type="chain" id="PRO_5027613085" evidence="4">
    <location>
        <begin position="25"/>
        <end position="270"/>
    </location>
</feature>
<comment type="similarity">
    <text evidence="3">Belongs to the expansin family.</text>
</comment>
<dbReference type="PRINTS" id="PR01225">
    <property type="entry name" value="EXPANSNFAMLY"/>
</dbReference>
<dbReference type="InterPro" id="IPR007118">
    <property type="entry name" value="Expan_Lol_pI"/>
</dbReference>
<dbReference type="PROSITE" id="PS50842">
    <property type="entry name" value="EXPANSIN_EG45"/>
    <property type="match status" value="1"/>
</dbReference>
<evidence type="ECO:0000256" key="1">
    <source>
        <dbReference type="ARBA" id="ARBA00004613"/>
    </source>
</evidence>
<accession>A0A6P5H2T1</accession>
<protein>
    <submittedName>
        <fullName evidence="8">Expansin-like A2</fullName>
    </submittedName>
</protein>
<evidence type="ECO:0000256" key="4">
    <source>
        <dbReference type="SAM" id="SignalP"/>
    </source>
</evidence>
<dbReference type="GeneID" id="109726977"/>
<dbReference type="PROSITE" id="PS50843">
    <property type="entry name" value="EXPANSIN_CBD"/>
    <property type="match status" value="1"/>
</dbReference>
<evidence type="ECO:0000259" key="5">
    <source>
        <dbReference type="PROSITE" id="PS50842"/>
    </source>
</evidence>
<dbReference type="InterPro" id="IPR009009">
    <property type="entry name" value="RlpA-like_DPBB"/>
</dbReference>
<evidence type="ECO:0000313" key="8">
    <source>
        <dbReference type="RefSeq" id="XP_020112395.1"/>
    </source>
</evidence>
<dbReference type="PANTHER" id="PTHR31692">
    <property type="entry name" value="EXPANSIN-B3"/>
    <property type="match status" value="1"/>
</dbReference>
<sequence length="270" mass="29961">MDFLFFSFLVVFFCLFLFSPSTNACERCLHHSKAAYFPSEADLSGGACGYGSMATQLNGGYIAAGNPALFRRGNGCGGCYKVRCVDKMLCNSEGVKVILTDSSRRVNRTELVLSKKGFMAMAQKGLAHHLMRLKMVHVEYKRIPCEYKNKNLSIRVEEGSRNPKHLTLKFLFQGGQTDIVAVDLAQVGSPIWEYMTQRRGPIWSTSRAPTGPLQLRVVVTGGSSGKWVWAETEVLPAEWEVGKIYDTGVQISDVAKEACLLPCERGSRRE</sequence>
<dbReference type="Gene3D" id="2.40.40.10">
    <property type="entry name" value="RlpA-like domain"/>
    <property type="match status" value="1"/>
</dbReference>
<organism evidence="7 8">
    <name type="scientific">Ananas comosus</name>
    <name type="common">Pineapple</name>
    <name type="synonym">Ananas ananas</name>
    <dbReference type="NCBI Taxonomy" id="4615"/>
    <lineage>
        <taxon>Eukaryota</taxon>
        <taxon>Viridiplantae</taxon>
        <taxon>Streptophyta</taxon>
        <taxon>Embryophyta</taxon>
        <taxon>Tracheophyta</taxon>
        <taxon>Spermatophyta</taxon>
        <taxon>Magnoliopsida</taxon>
        <taxon>Liliopsida</taxon>
        <taxon>Poales</taxon>
        <taxon>Bromeliaceae</taxon>
        <taxon>Bromelioideae</taxon>
        <taxon>Ananas</taxon>
    </lineage>
</organism>
<feature type="domain" description="Expansin-like EG45" evidence="5">
    <location>
        <begin position="45"/>
        <end position="150"/>
    </location>
</feature>
<dbReference type="InterPro" id="IPR007112">
    <property type="entry name" value="Expansin/allergen_DPBB_dom"/>
</dbReference>
<proteinExistence type="inferred from homology"/>
<dbReference type="Gene3D" id="2.60.40.760">
    <property type="entry name" value="Expansin, cellulose-binding-like domain"/>
    <property type="match status" value="1"/>
</dbReference>
<dbReference type="PANTHER" id="PTHR31692:SF25">
    <property type="entry name" value="EXPANSIN-LIKE A4"/>
    <property type="match status" value="1"/>
</dbReference>
<dbReference type="InterPro" id="IPR036749">
    <property type="entry name" value="Expansin_CBD_sf"/>
</dbReference>
<evidence type="ECO:0000313" key="7">
    <source>
        <dbReference type="Proteomes" id="UP000515123"/>
    </source>
</evidence>
<keyword evidence="7" id="KW-1185">Reference proteome</keyword>
<gene>
    <name evidence="8" type="primary">LOC109726977</name>
</gene>
<feature type="signal peptide" evidence="4">
    <location>
        <begin position="1"/>
        <end position="24"/>
    </location>
</feature>
<dbReference type="Proteomes" id="UP000515123">
    <property type="component" value="Linkage group 22"/>
</dbReference>
<dbReference type="GO" id="GO:0005576">
    <property type="term" value="C:extracellular region"/>
    <property type="evidence" value="ECO:0007669"/>
    <property type="project" value="UniProtKB-SubCell"/>
</dbReference>
<dbReference type="OrthoDB" id="623266at2759"/>
<dbReference type="Pfam" id="PF01357">
    <property type="entry name" value="Expansin_C"/>
    <property type="match status" value="1"/>
</dbReference>
<keyword evidence="4" id="KW-0732">Signal</keyword>
<evidence type="ECO:0000256" key="2">
    <source>
        <dbReference type="ARBA" id="ARBA00022525"/>
    </source>
</evidence>
<evidence type="ECO:0000256" key="3">
    <source>
        <dbReference type="RuleBase" id="RU003460"/>
    </source>
</evidence>
<dbReference type="RefSeq" id="XP_020112395.1">
    <property type="nucleotide sequence ID" value="XM_020256806.1"/>
</dbReference>
<keyword evidence="2" id="KW-0964">Secreted</keyword>